<evidence type="ECO:0000259" key="1">
    <source>
        <dbReference type="Pfam" id="PF20684"/>
    </source>
</evidence>
<sequence>MFRFQDNDTVRTCATGAVRIHYAHRVYYYVKTNSPTYDITWEALEAWVDTTVEANLAIICASAPALKAYCSCLNNTREQRSSNWYHDHTPSDGPGGLLSRASERLFSWFTCSAAEDGRDRRSGTEDSRVDFGLKYGGVTLALPSSRQKFSGSDLDKRMKDESRISELRSLQRQRMDSVATMLS</sequence>
<dbReference type="OrthoDB" id="5329176at2759"/>
<organism evidence="2 3">
    <name type="scientific">Lophiotrema nucula</name>
    <dbReference type="NCBI Taxonomy" id="690887"/>
    <lineage>
        <taxon>Eukaryota</taxon>
        <taxon>Fungi</taxon>
        <taxon>Dikarya</taxon>
        <taxon>Ascomycota</taxon>
        <taxon>Pezizomycotina</taxon>
        <taxon>Dothideomycetes</taxon>
        <taxon>Pleosporomycetidae</taxon>
        <taxon>Pleosporales</taxon>
        <taxon>Lophiotremataceae</taxon>
        <taxon>Lophiotrema</taxon>
    </lineage>
</organism>
<name>A0A6A5ZNL1_9PLEO</name>
<evidence type="ECO:0000313" key="3">
    <source>
        <dbReference type="Proteomes" id="UP000799770"/>
    </source>
</evidence>
<dbReference type="AlphaFoldDB" id="A0A6A5ZNL1"/>
<keyword evidence="3" id="KW-1185">Reference proteome</keyword>
<proteinExistence type="predicted"/>
<protein>
    <recommendedName>
        <fullName evidence="1">Rhodopsin domain-containing protein</fullName>
    </recommendedName>
</protein>
<evidence type="ECO:0000313" key="2">
    <source>
        <dbReference type="EMBL" id="KAF2120796.1"/>
    </source>
</evidence>
<dbReference type="Proteomes" id="UP000799770">
    <property type="component" value="Unassembled WGS sequence"/>
</dbReference>
<gene>
    <name evidence="2" type="ORF">BDV96DRAFT_275928</name>
</gene>
<dbReference type="EMBL" id="ML977313">
    <property type="protein sequence ID" value="KAF2120796.1"/>
    <property type="molecule type" value="Genomic_DNA"/>
</dbReference>
<dbReference type="Pfam" id="PF20684">
    <property type="entry name" value="Fung_rhodopsin"/>
    <property type="match status" value="1"/>
</dbReference>
<dbReference type="InterPro" id="IPR049326">
    <property type="entry name" value="Rhodopsin_dom_fungi"/>
</dbReference>
<accession>A0A6A5ZNL1</accession>
<reference evidence="2" key="1">
    <citation type="journal article" date="2020" name="Stud. Mycol.">
        <title>101 Dothideomycetes genomes: a test case for predicting lifestyles and emergence of pathogens.</title>
        <authorList>
            <person name="Haridas S."/>
            <person name="Albert R."/>
            <person name="Binder M."/>
            <person name="Bloem J."/>
            <person name="Labutti K."/>
            <person name="Salamov A."/>
            <person name="Andreopoulos B."/>
            <person name="Baker S."/>
            <person name="Barry K."/>
            <person name="Bills G."/>
            <person name="Bluhm B."/>
            <person name="Cannon C."/>
            <person name="Castanera R."/>
            <person name="Culley D."/>
            <person name="Daum C."/>
            <person name="Ezra D."/>
            <person name="Gonzalez J."/>
            <person name="Henrissat B."/>
            <person name="Kuo A."/>
            <person name="Liang C."/>
            <person name="Lipzen A."/>
            <person name="Lutzoni F."/>
            <person name="Magnuson J."/>
            <person name="Mondo S."/>
            <person name="Nolan M."/>
            <person name="Ohm R."/>
            <person name="Pangilinan J."/>
            <person name="Park H.-J."/>
            <person name="Ramirez L."/>
            <person name="Alfaro M."/>
            <person name="Sun H."/>
            <person name="Tritt A."/>
            <person name="Yoshinaga Y."/>
            <person name="Zwiers L.-H."/>
            <person name="Turgeon B."/>
            <person name="Goodwin S."/>
            <person name="Spatafora J."/>
            <person name="Crous P."/>
            <person name="Grigoriev I."/>
        </authorList>
    </citation>
    <scope>NUCLEOTIDE SEQUENCE</scope>
    <source>
        <strain evidence="2">CBS 627.86</strain>
    </source>
</reference>
<feature type="domain" description="Rhodopsin" evidence="1">
    <location>
        <begin position="22"/>
        <end position="69"/>
    </location>
</feature>